<name>A0A9W5WTS2_BABOV</name>
<feature type="domain" description="J" evidence="3">
    <location>
        <begin position="794"/>
        <end position="866"/>
    </location>
</feature>
<evidence type="ECO:0000259" key="3">
    <source>
        <dbReference type="PROSITE" id="PS50076"/>
    </source>
</evidence>
<accession>A0A9W5WTS2</accession>
<dbReference type="OrthoDB" id="445556at2759"/>
<dbReference type="SUPFAM" id="SSF46565">
    <property type="entry name" value="Chaperone J-domain"/>
    <property type="match status" value="1"/>
</dbReference>
<proteinExistence type="predicted"/>
<dbReference type="EMBL" id="BLIY01000004">
    <property type="protein sequence ID" value="GFE53158.1"/>
    <property type="molecule type" value="Genomic_DNA"/>
</dbReference>
<keyword evidence="1" id="KW-0175">Coiled coil</keyword>
<gene>
    <name evidence="4" type="ORF">BaOVIS_005620</name>
</gene>
<dbReference type="PANTHER" id="PTHR44200:SF3">
    <property type="entry name" value="PROTEIN DNAJ, PUTATIVE-RELATED"/>
    <property type="match status" value="1"/>
</dbReference>
<dbReference type="SUPFAM" id="SSF48452">
    <property type="entry name" value="TPR-like"/>
    <property type="match status" value="1"/>
</dbReference>
<feature type="compositionally biased region" description="Polar residues" evidence="2">
    <location>
        <begin position="185"/>
        <end position="203"/>
    </location>
</feature>
<feature type="region of interest" description="Disordered" evidence="2">
    <location>
        <begin position="185"/>
        <end position="227"/>
    </location>
</feature>
<dbReference type="Pfam" id="PF00226">
    <property type="entry name" value="DnaJ"/>
    <property type="match status" value="1"/>
</dbReference>
<dbReference type="InterPro" id="IPR011990">
    <property type="entry name" value="TPR-like_helical_dom_sf"/>
</dbReference>
<evidence type="ECO:0000256" key="2">
    <source>
        <dbReference type="SAM" id="MobiDB-lite"/>
    </source>
</evidence>
<dbReference type="Gene3D" id="1.10.287.110">
    <property type="entry name" value="DnaJ domain"/>
    <property type="match status" value="1"/>
</dbReference>
<organism evidence="4 5">
    <name type="scientific">Babesia ovis</name>
    <dbReference type="NCBI Taxonomy" id="5869"/>
    <lineage>
        <taxon>Eukaryota</taxon>
        <taxon>Sar</taxon>
        <taxon>Alveolata</taxon>
        <taxon>Apicomplexa</taxon>
        <taxon>Aconoidasida</taxon>
        <taxon>Piroplasmida</taxon>
        <taxon>Babesiidae</taxon>
        <taxon>Babesia</taxon>
    </lineage>
</organism>
<feature type="region of interest" description="Disordered" evidence="2">
    <location>
        <begin position="863"/>
        <end position="913"/>
    </location>
</feature>
<evidence type="ECO:0000313" key="5">
    <source>
        <dbReference type="Proteomes" id="UP001057455"/>
    </source>
</evidence>
<dbReference type="InterPro" id="IPR001623">
    <property type="entry name" value="DnaJ_domain"/>
</dbReference>
<comment type="caution">
    <text evidence="4">The sequence shown here is derived from an EMBL/GenBank/DDBJ whole genome shotgun (WGS) entry which is preliminary data.</text>
</comment>
<feature type="region of interest" description="Disordered" evidence="2">
    <location>
        <begin position="51"/>
        <end position="87"/>
    </location>
</feature>
<evidence type="ECO:0000313" key="4">
    <source>
        <dbReference type="EMBL" id="GFE53158.1"/>
    </source>
</evidence>
<keyword evidence="5" id="KW-1185">Reference proteome</keyword>
<dbReference type="Gene3D" id="1.25.40.10">
    <property type="entry name" value="Tetratricopeptide repeat domain"/>
    <property type="match status" value="1"/>
</dbReference>
<reference evidence="4" key="1">
    <citation type="submission" date="2019-12" db="EMBL/GenBank/DDBJ databases">
        <title>Genome sequence of Babesia ovis.</title>
        <authorList>
            <person name="Yamagishi J."/>
            <person name="Sevinc F."/>
            <person name="Xuan X."/>
        </authorList>
    </citation>
    <scope>NUCLEOTIDE SEQUENCE</scope>
    <source>
        <strain evidence="4">Selcuk</strain>
    </source>
</reference>
<dbReference type="InterPro" id="IPR052758">
    <property type="entry name" value="SRC_co-chaperone"/>
</dbReference>
<dbReference type="PRINTS" id="PR00625">
    <property type="entry name" value="JDOMAIN"/>
</dbReference>
<dbReference type="PANTHER" id="PTHR44200">
    <property type="entry name" value="DNAJ HOMOLOG SUBFAMILY C MEMBER 7"/>
    <property type="match status" value="1"/>
</dbReference>
<feature type="coiled-coil region" evidence="1">
    <location>
        <begin position="306"/>
        <end position="340"/>
    </location>
</feature>
<dbReference type="AlphaFoldDB" id="A0A9W5WTS2"/>
<evidence type="ECO:0000256" key="1">
    <source>
        <dbReference type="SAM" id="Coils"/>
    </source>
</evidence>
<dbReference type="CDD" id="cd06257">
    <property type="entry name" value="DnaJ"/>
    <property type="match status" value="1"/>
</dbReference>
<protein>
    <recommendedName>
        <fullName evidence="3">J domain-containing protein</fullName>
    </recommendedName>
</protein>
<dbReference type="InterPro" id="IPR036869">
    <property type="entry name" value="J_dom_sf"/>
</dbReference>
<dbReference type="SMART" id="SM00271">
    <property type="entry name" value="DnaJ"/>
    <property type="match status" value="1"/>
</dbReference>
<dbReference type="PROSITE" id="PS50076">
    <property type="entry name" value="DNAJ_2"/>
    <property type="match status" value="1"/>
</dbReference>
<feature type="compositionally biased region" description="Basic and acidic residues" evidence="2">
    <location>
        <begin position="904"/>
        <end position="913"/>
    </location>
</feature>
<sequence length="938" mass="108586">MKRGDNSSKPINLGQYRQMRYRKKENLPDVNTQNRLHEYLRELRWGMTSTYDNRRTENQEPSATAETATAHKGGVNVNTGGTKSKDLDDHWKRMMRLHGTVPDSKFAERSATHRKDMGVSKNDYDDYSSLLYESALKEVFRKNDYFPDEEDIPLRTYMRHEAETSTEDESPMILEHEIRFSEPFSTVGTESSFSQEHQSQNAATGDKSYGEAGFRDQSRQSTKIPAKDYDPSPIFDLGFSYEDGYIDESTTKGGTEDEGCHSLAIALRRIADQIDFIPRRRDALHRENEELCKALGDQLNVKHEELIQLHDQLAASDLEKRRLEEKIGILEMELRRVRVARKKDSGNDEDTKGMKEQENGDINEMETLPPVTVEFNDFDAKQRTYIKTLQNNLYLSAQHSAPVTFQAELYRDLRTMSEVVSCRQLVDFIHESIRNDADLLHTRMRHSALKNGLKRIFVEDHLSPFTNRYPYPADFEKTVIEEMENSHPNRRFSMDPSKSNDTQREKMGVLLNRVVLRSIFKYSHIHNLYNYLFTALYCDNFRVVDILKDAIVHRFLDFQMVPEYSKRIRHPIMWGFGDSCNSTQAYRYMKMLDFDFASFPTDPHDGENLWHRIVKGDAVAVAQALKPYTVHTDYVNIPNQRSETPLDISKGRLRRELLSLVVVEIASKGSSRYKDDDFEGALELYSDAIKKQLEVLDNDTSVDTPHRDINLGKLYYNKARSLMHLDRWTETVEACELCMQHIPTYTNAYVTCIQAYEKLLDWNNAVKTCYLMRENCGVVDDEKMAALRSQIGATMFQILGLPSSASPREIKQAFNQLCKQWHPDKIGMETANADIKRRAMNQFNRLYEAREKLLDDGTRMVEQSRAETHYKPPEPIVESSRKCSESGDAASSKIEPLQTHLSKLKSESEKDNVVDERLLQTAVDRLQQQIDEMQYTQT</sequence>
<feature type="compositionally biased region" description="Basic and acidic residues" evidence="2">
    <location>
        <begin position="863"/>
        <end position="872"/>
    </location>
</feature>
<dbReference type="Proteomes" id="UP001057455">
    <property type="component" value="Unassembled WGS sequence"/>
</dbReference>